<dbReference type="STRING" id="576137.A0A1L7X8N0"/>
<organism evidence="3 4">
    <name type="scientific">Phialocephala subalpina</name>
    <dbReference type="NCBI Taxonomy" id="576137"/>
    <lineage>
        <taxon>Eukaryota</taxon>
        <taxon>Fungi</taxon>
        <taxon>Dikarya</taxon>
        <taxon>Ascomycota</taxon>
        <taxon>Pezizomycotina</taxon>
        <taxon>Leotiomycetes</taxon>
        <taxon>Helotiales</taxon>
        <taxon>Mollisiaceae</taxon>
        <taxon>Phialocephala</taxon>
        <taxon>Phialocephala fortinii species complex</taxon>
    </lineage>
</organism>
<dbReference type="InterPro" id="IPR012171">
    <property type="entry name" value="Fatty_acid_desaturase"/>
</dbReference>
<accession>A0A1L7X8N0</accession>
<keyword evidence="1" id="KW-0812">Transmembrane</keyword>
<feature type="transmembrane region" description="Helical" evidence="1">
    <location>
        <begin position="116"/>
        <end position="138"/>
    </location>
</feature>
<evidence type="ECO:0000313" key="4">
    <source>
        <dbReference type="Proteomes" id="UP000184330"/>
    </source>
</evidence>
<feature type="transmembrane region" description="Helical" evidence="1">
    <location>
        <begin position="316"/>
        <end position="340"/>
    </location>
</feature>
<dbReference type="GO" id="GO:0006629">
    <property type="term" value="P:lipid metabolic process"/>
    <property type="evidence" value="ECO:0007669"/>
    <property type="project" value="InterPro"/>
</dbReference>
<feature type="transmembrane region" description="Helical" evidence="1">
    <location>
        <begin position="150"/>
        <end position="170"/>
    </location>
</feature>
<evidence type="ECO:0000256" key="1">
    <source>
        <dbReference type="SAM" id="Phobius"/>
    </source>
</evidence>
<dbReference type="Proteomes" id="UP000184330">
    <property type="component" value="Unassembled WGS sequence"/>
</dbReference>
<reference evidence="3 4" key="1">
    <citation type="submission" date="2016-03" db="EMBL/GenBank/DDBJ databases">
        <authorList>
            <person name="Ploux O."/>
        </authorList>
    </citation>
    <scope>NUCLEOTIDE SEQUENCE [LARGE SCALE GENOMIC DNA]</scope>
    <source>
        <strain evidence="3 4">UAMH 11012</strain>
    </source>
</reference>
<name>A0A1L7X8N0_9HELO</name>
<keyword evidence="1" id="KW-1133">Transmembrane helix</keyword>
<dbReference type="InterPro" id="IPR005804">
    <property type="entry name" value="FA_desaturase_dom"/>
</dbReference>
<proteinExistence type="predicted"/>
<protein>
    <submittedName>
        <fullName evidence="3">Related to oleate delta-12 desaturase</fullName>
    </submittedName>
</protein>
<feature type="domain" description="Fatty acid desaturase" evidence="2">
    <location>
        <begin position="119"/>
        <end position="414"/>
    </location>
</feature>
<evidence type="ECO:0000313" key="3">
    <source>
        <dbReference type="EMBL" id="CZR61381.1"/>
    </source>
</evidence>
<keyword evidence="4" id="KW-1185">Reference proteome</keyword>
<dbReference type="AlphaFoldDB" id="A0A1L7X8N0"/>
<feature type="transmembrane region" description="Helical" evidence="1">
    <location>
        <begin position="85"/>
        <end position="104"/>
    </location>
</feature>
<dbReference type="EMBL" id="FJOG01000018">
    <property type="protein sequence ID" value="CZR61381.1"/>
    <property type="molecule type" value="Genomic_DNA"/>
</dbReference>
<dbReference type="OrthoDB" id="1461976at2759"/>
<dbReference type="Pfam" id="PF00487">
    <property type="entry name" value="FA_desaturase"/>
    <property type="match status" value="1"/>
</dbReference>
<keyword evidence="1" id="KW-0472">Membrane</keyword>
<gene>
    <name evidence="3" type="ORF">PAC_11277</name>
</gene>
<feature type="transmembrane region" description="Helical" evidence="1">
    <location>
        <begin position="292"/>
        <end position="310"/>
    </location>
</feature>
<dbReference type="GO" id="GO:0016491">
    <property type="term" value="F:oxidoreductase activity"/>
    <property type="evidence" value="ECO:0007669"/>
    <property type="project" value="InterPro"/>
</dbReference>
<sequence length="475" mass="55357">MFYDNLPGWNVAELLEKPTLQIATNCNKIITINHSLEILAQREKYGHLIDLNGKEFAIPDYTIKQIYDAIPRHCFERNLFKSLLYVFQDLLGLFITFYIFHTFCTPTYIPSYSTRFTLWTLYTFIQGLFGSGVWVLAHECGHMAFSPWKIFNDTLGLILHSALLVPYFSWKITHRNHHKHIANMSTDTSFVPVTRLAYAQRFGKTIESIAEYSEDTPIYTFFYLLFHQLVDWQVYMVIMIGVGEHWFEKQAKLKGEINPARNEDGTLVRKYPRSGSHYNPHSPLYTPQDAKFIFITDIGLLITISILYFMGQRYGWLNLLVWYGIPYLWVNHWLIALTYLHHSDPSLPHYNPSTWTFTRGAASTIDRDFGWVGRHIFHNIIETHVLHHHISIIPHYHAEEASAAVQKVMGRHYRKDESGKGMWNFMVNYWRSATTCSWVEPSEGAVGEGKDVLFFRNRIGRGVKPAEMKVIGESR</sequence>
<dbReference type="CDD" id="cd03507">
    <property type="entry name" value="Delta12-FADS-like"/>
    <property type="match status" value="1"/>
</dbReference>
<dbReference type="PANTHER" id="PTHR32100">
    <property type="entry name" value="OMEGA-6 FATTY ACID DESATURASE, CHLOROPLASTIC"/>
    <property type="match status" value="1"/>
</dbReference>
<evidence type="ECO:0000259" key="2">
    <source>
        <dbReference type="Pfam" id="PF00487"/>
    </source>
</evidence>